<sequence>MSPSPRPGRFPEEFPHEDGQRASDADRDAVAERLREAAAEGRIDFDELDERLGAALGARTYGELRPLLADLPGAPGFVPPPAAPPGEPVELRGGMHGVRRSGDWAVPARLVVRGGMGGVLLDFTRVRTSLAEIQVEVHGEMAGVRIVVPESWGVDAGGVDPGLGGLRDRTTQGHERGAPLLRLTGAAGMGGVRVRNPGRVERARLRRNPPRA</sequence>
<evidence type="ECO:0000259" key="2">
    <source>
        <dbReference type="Pfam" id="PF08044"/>
    </source>
</evidence>
<dbReference type="PANTHER" id="PTHR40763">
    <property type="entry name" value="MEMBRANE PROTEIN-RELATED"/>
    <property type="match status" value="1"/>
</dbReference>
<reference evidence="4" key="1">
    <citation type="submission" date="2023-07" db="EMBL/GenBank/DDBJ databases">
        <title>30 novel species of actinomycetes from the DSMZ collection.</title>
        <authorList>
            <person name="Nouioui I."/>
        </authorList>
    </citation>
    <scope>NUCLEOTIDE SEQUENCE [LARGE SCALE GENOMIC DNA]</scope>
    <source>
        <strain evidence="4">DSM 41982</strain>
    </source>
</reference>
<comment type="caution">
    <text evidence="3">The sequence shown here is derived from an EMBL/GenBank/DDBJ whole genome shotgun (WGS) entry which is preliminary data.</text>
</comment>
<dbReference type="EMBL" id="JAVRER010000006">
    <property type="protein sequence ID" value="MDT0414927.1"/>
    <property type="molecule type" value="Genomic_DNA"/>
</dbReference>
<dbReference type="RefSeq" id="WP_093853913.1">
    <property type="nucleotide sequence ID" value="NZ_JAVRER010000006.1"/>
</dbReference>
<dbReference type="InterPro" id="IPR012551">
    <property type="entry name" value="DUF1707_SHOCT-like"/>
</dbReference>
<dbReference type="AlphaFoldDB" id="A0ABD5E0U2"/>
<feature type="region of interest" description="Disordered" evidence="1">
    <location>
        <begin position="1"/>
        <end position="29"/>
    </location>
</feature>
<organism evidence="3 4">
    <name type="scientific">Streptomyces evansiae</name>
    <dbReference type="NCBI Taxonomy" id="3075535"/>
    <lineage>
        <taxon>Bacteria</taxon>
        <taxon>Bacillati</taxon>
        <taxon>Actinomycetota</taxon>
        <taxon>Actinomycetes</taxon>
        <taxon>Kitasatosporales</taxon>
        <taxon>Streptomycetaceae</taxon>
        <taxon>Streptomyces</taxon>
    </lineage>
</organism>
<evidence type="ECO:0000313" key="4">
    <source>
        <dbReference type="Proteomes" id="UP001183607"/>
    </source>
</evidence>
<evidence type="ECO:0000313" key="3">
    <source>
        <dbReference type="EMBL" id="MDT0414927.1"/>
    </source>
</evidence>
<protein>
    <submittedName>
        <fullName evidence="3">DUF1707 domain-containing protein</fullName>
    </submittedName>
</protein>
<dbReference type="PANTHER" id="PTHR40763:SF5">
    <property type="entry name" value="MEMBRANE PROTEIN"/>
    <property type="match status" value="1"/>
</dbReference>
<proteinExistence type="predicted"/>
<evidence type="ECO:0000256" key="1">
    <source>
        <dbReference type="SAM" id="MobiDB-lite"/>
    </source>
</evidence>
<accession>A0ABD5E0U2</accession>
<name>A0ABD5E0U2_9ACTN</name>
<dbReference type="Pfam" id="PF08044">
    <property type="entry name" value="DUF1707"/>
    <property type="match status" value="1"/>
</dbReference>
<feature type="compositionally biased region" description="Basic and acidic residues" evidence="1">
    <location>
        <begin position="9"/>
        <end position="29"/>
    </location>
</feature>
<feature type="domain" description="DUF1707" evidence="2">
    <location>
        <begin position="21"/>
        <end position="72"/>
    </location>
</feature>
<gene>
    <name evidence="3" type="ORF">RM574_05435</name>
</gene>
<dbReference type="Proteomes" id="UP001183607">
    <property type="component" value="Unassembled WGS sequence"/>
</dbReference>